<dbReference type="FunFam" id="1.10.45.10:FF:000001">
    <property type="entry name" value="D-lactate dehydrogenase mitochondrial"/>
    <property type="match status" value="1"/>
</dbReference>
<dbReference type="AlphaFoldDB" id="A0A1H0PR22"/>
<keyword evidence="8" id="KW-1185">Reference proteome</keyword>
<dbReference type="SUPFAM" id="SSF55103">
    <property type="entry name" value="FAD-linked oxidases, C-terminal domain"/>
    <property type="match status" value="1"/>
</dbReference>
<dbReference type="InterPro" id="IPR016169">
    <property type="entry name" value="FAD-bd_PCMH_sub2"/>
</dbReference>
<evidence type="ECO:0000259" key="6">
    <source>
        <dbReference type="PROSITE" id="PS51387"/>
    </source>
</evidence>
<dbReference type="PANTHER" id="PTHR42934:SF2">
    <property type="entry name" value="GLYCOLATE OXIDASE SUBUNIT GLCD"/>
    <property type="match status" value="1"/>
</dbReference>
<dbReference type="InterPro" id="IPR036318">
    <property type="entry name" value="FAD-bd_PCMH-like_sf"/>
</dbReference>
<evidence type="ECO:0000313" key="8">
    <source>
        <dbReference type="Proteomes" id="UP000199073"/>
    </source>
</evidence>
<organism evidence="7 8">
    <name type="scientific">Desulforhopalus singaporensis</name>
    <dbReference type="NCBI Taxonomy" id="91360"/>
    <lineage>
        <taxon>Bacteria</taxon>
        <taxon>Pseudomonadati</taxon>
        <taxon>Thermodesulfobacteriota</taxon>
        <taxon>Desulfobulbia</taxon>
        <taxon>Desulfobulbales</taxon>
        <taxon>Desulfocapsaceae</taxon>
        <taxon>Desulforhopalus</taxon>
    </lineage>
</organism>
<comment type="cofactor">
    <cofactor evidence="1">
        <name>FAD</name>
        <dbReference type="ChEBI" id="CHEBI:57692"/>
    </cofactor>
</comment>
<evidence type="ECO:0000313" key="7">
    <source>
        <dbReference type="EMBL" id="SDP07250.1"/>
    </source>
</evidence>
<dbReference type="PROSITE" id="PS51387">
    <property type="entry name" value="FAD_PCMH"/>
    <property type="match status" value="1"/>
</dbReference>
<evidence type="ECO:0000256" key="5">
    <source>
        <dbReference type="ARBA" id="ARBA00023002"/>
    </source>
</evidence>
<name>A0A1H0PR22_9BACT</name>
<evidence type="ECO:0000256" key="2">
    <source>
        <dbReference type="ARBA" id="ARBA00008000"/>
    </source>
</evidence>
<dbReference type="EMBL" id="FNJI01000010">
    <property type="protein sequence ID" value="SDP07250.1"/>
    <property type="molecule type" value="Genomic_DNA"/>
</dbReference>
<dbReference type="Gene3D" id="3.30.70.2740">
    <property type="match status" value="1"/>
</dbReference>
<dbReference type="InterPro" id="IPR016166">
    <property type="entry name" value="FAD-bd_PCMH"/>
</dbReference>
<dbReference type="FunFam" id="3.30.70.2740:FF:000001">
    <property type="entry name" value="D-lactate dehydrogenase mitochondrial"/>
    <property type="match status" value="1"/>
</dbReference>
<dbReference type="InterPro" id="IPR051914">
    <property type="entry name" value="FAD-linked_OxidoTrans_Type4"/>
</dbReference>
<evidence type="ECO:0000256" key="1">
    <source>
        <dbReference type="ARBA" id="ARBA00001974"/>
    </source>
</evidence>
<dbReference type="SUPFAM" id="SSF56176">
    <property type="entry name" value="FAD-binding/transporter-associated domain-like"/>
    <property type="match status" value="1"/>
</dbReference>
<dbReference type="STRING" id="91360.SAMN05660330_01720"/>
<dbReference type="Pfam" id="PF02913">
    <property type="entry name" value="FAD-oxidase_C"/>
    <property type="match status" value="1"/>
</dbReference>
<accession>A0A1H0PR22</accession>
<sequence length="463" mass="49385">MSKNNIEKLFKPVVGEDNVMTSETDRYAYSYDAAVLDGEMPAIVVRPENSETLGEVVKLCNDNGLPLTVRGGGTNLSGGTIPKPGGVVVLTNSMTKILEINEEDLYAVVEPGVVTAQLAAQVASSGLFYPPDPGSQTVSTIGGNVAENAGGLRGLKYGVTKDYVMGLEFFDTGGNLVKAGGKTVKCVTGLNLSGLMVGSEGTLGVFNKIILKLIPPPQAAKSMLAIFDSVKAASEAVAAIIAGKILPATLEMMDNFTIRTVENFRRAGLPTDAAALLLIEVDGHPAQVADDAARVETICRENDARELRVASDQHERNAIWQARRDALPALAKLKPTCVLEDATVPRSKIPAMIEALELISKKYQLTIGTFGHAGDGNLHPTILTDKRDKKEWEKVENAIDEIFDCALGLDGTLSGEHGIGMAKAKFMVREVGKASLDYATRIKAAVDPKNILNPEKMVRRNNG</sequence>
<evidence type="ECO:0000256" key="4">
    <source>
        <dbReference type="ARBA" id="ARBA00022827"/>
    </source>
</evidence>
<keyword evidence="3" id="KW-0285">Flavoprotein</keyword>
<dbReference type="Proteomes" id="UP000199073">
    <property type="component" value="Unassembled WGS sequence"/>
</dbReference>
<dbReference type="InterPro" id="IPR004113">
    <property type="entry name" value="FAD-bd_oxidored_4_C"/>
</dbReference>
<proteinExistence type="inferred from homology"/>
<dbReference type="PANTHER" id="PTHR42934">
    <property type="entry name" value="GLYCOLATE OXIDASE SUBUNIT GLCD"/>
    <property type="match status" value="1"/>
</dbReference>
<keyword evidence="4" id="KW-0274">FAD</keyword>
<dbReference type="Pfam" id="PF01565">
    <property type="entry name" value="FAD_binding_4"/>
    <property type="match status" value="1"/>
</dbReference>
<comment type="similarity">
    <text evidence="2">Belongs to the FAD-binding oxidoreductase/transferase type 4 family.</text>
</comment>
<dbReference type="Gene3D" id="3.30.465.10">
    <property type="match status" value="1"/>
</dbReference>
<reference evidence="7 8" key="1">
    <citation type="submission" date="2016-10" db="EMBL/GenBank/DDBJ databases">
        <authorList>
            <person name="de Groot N.N."/>
        </authorList>
    </citation>
    <scope>NUCLEOTIDE SEQUENCE [LARGE SCALE GENOMIC DNA]</scope>
    <source>
        <strain evidence="7 8">DSM 12130</strain>
    </source>
</reference>
<dbReference type="InterPro" id="IPR006094">
    <property type="entry name" value="Oxid_FAD_bind_N"/>
</dbReference>
<keyword evidence="5" id="KW-0560">Oxidoreductase</keyword>
<evidence type="ECO:0000256" key="3">
    <source>
        <dbReference type="ARBA" id="ARBA00022630"/>
    </source>
</evidence>
<protein>
    <submittedName>
        <fullName evidence="7">Glycolate oxidase</fullName>
    </submittedName>
</protein>
<dbReference type="GO" id="GO:0016491">
    <property type="term" value="F:oxidoreductase activity"/>
    <property type="evidence" value="ECO:0007669"/>
    <property type="project" value="UniProtKB-KW"/>
</dbReference>
<dbReference type="GO" id="GO:0071949">
    <property type="term" value="F:FAD binding"/>
    <property type="evidence" value="ECO:0007669"/>
    <property type="project" value="InterPro"/>
</dbReference>
<dbReference type="InterPro" id="IPR016164">
    <property type="entry name" value="FAD-linked_Oxase-like_C"/>
</dbReference>
<feature type="domain" description="FAD-binding PCMH-type" evidence="6">
    <location>
        <begin position="36"/>
        <end position="216"/>
    </location>
</feature>
<dbReference type="InterPro" id="IPR016171">
    <property type="entry name" value="Vanillyl_alc_oxidase_C-sub2"/>
</dbReference>
<dbReference type="Gene3D" id="1.10.45.10">
    <property type="entry name" value="Vanillyl-alcohol Oxidase, Chain A, domain 4"/>
    <property type="match status" value="1"/>
</dbReference>
<gene>
    <name evidence="7" type="ORF">SAMN05660330_01720</name>
</gene>